<keyword evidence="2" id="KW-1185">Reference proteome</keyword>
<evidence type="ECO:0000313" key="1">
    <source>
        <dbReference type="EMBL" id="KAF2463518.1"/>
    </source>
</evidence>
<proteinExistence type="predicted"/>
<protein>
    <submittedName>
        <fullName evidence="1">Uncharacterized protein</fullName>
    </submittedName>
</protein>
<name>A0ACB6Q976_9PLEO</name>
<organism evidence="1 2">
    <name type="scientific">Lindgomyces ingoldianus</name>
    <dbReference type="NCBI Taxonomy" id="673940"/>
    <lineage>
        <taxon>Eukaryota</taxon>
        <taxon>Fungi</taxon>
        <taxon>Dikarya</taxon>
        <taxon>Ascomycota</taxon>
        <taxon>Pezizomycotina</taxon>
        <taxon>Dothideomycetes</taxon>
        <taxon>Pleosporomycetidae</taxon>
        <taxon>Pleosporales</taxon>
        <taxon>Lindgomycetaceae</taxon>
        <taxon>Lindgomyces</taxon>
    </lineage>
</organism>
<accession>A0ACB6Q976</accession>
<reference evidence="1" key="1">
    <citation type="journal article" date="2020" name="Stud. Mycol.">
        <title>101 Dothideomycetes genomes: a test case for predicting lifestyles and emergence of pathogens.</title>
        <authorList>
            <person name="Haridas S."/>
            <person name="Albert R."/>
            <person name="Binder M."/>
            <person name="Bloem J."/>
            <person name="Labutti K."/>
            <person name="Salamov A."/>
            <person name="Andreopoulos B."/>
            <person name="Baker S."/>
            <person name="Barry K."/>
            <person name="Bills G."/>
            <person name="Bluhm B."/>
            <person name="Cannon C."/>
            <person name="Castanera R."/>
            <person name="Culley D."/>
            <person name="Daum C."/>
            <person name="Ezra D."/>
            <person name="Gonzalez J."/>
            <person name="Henrissat B."/>
            <person name="Kuo A."/>
            <person name="Liang C."/>
            <person name="Lipzen A."/>
            <person name="Lutzoni F."/>
            <person name="Magnuson J."/>
            <person name="Mondo S."/>
            <person name="Nolan M."/>
            <person name="Ohm R."/>
            <person name="Pangilinan J."/>
            <person name="Park H.-J."/>
            <person name="Ramirez L."/>
            <person name="Alfaro M."/>
            <person name="Sun H."/>
            <person name="Tritt A."/>
            <person name="Yoshinaga Y."/>
            <person name="Zwiers L.-H."/>
            <person name="Turgeon B."/>
            <person name="Goodwin S."/>
            <person name="Spatafora J."/>
            <person name="Crous P."/>
            <person name="Grigoriev I."/>
        </authorList>
    </citation>
    <scope>NUCLEOTIDE SEQUENCE</scope>
    <source>
        <strain evidence="1">ATCC 200398</strain>
    </source>
</reference>
<comment type="caution">
    <text evidence="1">The sequence shown here is derived from an EMBL/GenBank/DDBJ whole genome shotgun (WGS) entry which is preliminary data.</text>
</comment>
<sequence>MKLNLALFLAVAAAAAESVIDYTKLPNCAKQCTVLQQAEAGCIPPAAPVTNQATYQSCLCHSTLLTAFYSSGAQCVTTGCSPDDSTKISQYYTSLCAGPVVQPPGGTTTAATATATTASGTTSSASKTATGVAAGAQGVSNANSSNNDWFHTHWRWVVMVIVIFLAIVFFWVGGIFLRRHFTRKHEAARANMAAKDAPYVAPHTPSSNKSTLGKGATPQDVNFSPMTMSGGRNGMAMDGGVGGIAPPRGPPRTRSRTNTLQSLVIGNGSKTHLPQPVVWGPHQHQAFAKENGTNSPGSSVPPSPTVAISPPHPVFRNREAINSEPRLAGYRPNPNGASREPMAAYGYELQGRPGQANWNPGLAGEEIVRPHTAGGGAARHASVGHALSGMRSDPILNPSAEPQTAEICQVTPNKLHKRPE</sequence>
<dbReference type="Proteomes" id="UP000799755">
    <property type="component" value="Unassembled WGS sequence"/>
</dbReference>
<evidence type="ECO:0000313" key="2">
    <source>
        <dbReference type="Proteomes" id="UP000799755"/>
    </source>
</evidence>
<dbReference type="EMBL" id="MU003549">
    <property type="protein sequence ID" value="KAF2463518.1"/>
    <property type="molecule type" value="Genomic_DNA"/>
</dbReference>
<gene>
    <name evidence="1" type="ORF">BDR25DRAFT_307706</name>
</gene>